<dbReference type="PANTHER" id="PTHR10695:SF46">
    <property type="entry name" value="BIFUNCTIONAL COENZYME A SYNTHASE-RELATED"/>
    <property type="match status" value="1"/>
</dbReference>
<dbReference type="AlphaFoldDB" id="A0A1H2Z2P1"/>
<dbReference type="Pfam" id="PF01121">
    <property type="entry name" value="CoaE"/>
    <property type="match status" value="1"/>
</dbReference>
<reference evidence="7 8" key="1">
    <citation type="submission" date="2016-10" db="EMBL/GenBank/DDBJ databases">
        <authorList>
            <person name="de Groot N.N."/>
        </authorList>
    </citation>
    <scope>NUCLEOTIDE SEQUENCE [LARGE SCALE GENOMIC DNA]</scope>
    <source>
        <strain evidence="7 8">DSM 17890</strain>
    </source>
</reference>
<comment type="function">
    <text evidence="5">Catalyzes the phosphorylation of the 3'-hydroxyl group of dephosphocoenzyme A to form coenzyme A.</text>
</comment>
<dbReference type="GO" id="GO:0005524">
    <property type="term" value="F:ATP binding"/>
    <property type="evidence" value="ECO:0007669"/>
    <property type="project" value="UniProtKB-UniRule"/>
</dbReference>
<dbReference type="Proteomes" id="UP000199118">
    <property type="component" value="Unassembled WGS sequence"/>
</dbReference>
<evidence type="ECO:0000256" key="1">
    <source>
        <dbReference type="ARBA" id="ARBA00009018"/>
    </source>
</evidence>
<accession>A0A1H2Z2P1</accession>
<proteinExistence type="inferred from homology"/>
<keyword evidence="5" id="KW-0963">Cytoplasm</keyword>
<dbReference type="Gene3D" id="3.40.50.300">
    <property type="entry name" value="P-loop containing nucleotide triphosphate hydrolases"/>
    <property type="match status" value="1"/>
</dbReference>
<evidence type="ECO:0000256" key="3">
    <source>
        <dbReference type="ARBA" id="ARBA00022840"/>
    </source>
</evidence>
<dbReference type="HAMAP" id="MF_00376">
    <property type="entry name" value="Dephospho_CoA_kinase"/>
    <property type="match status" value="1"/>
</dbReference>
<dbReference type="InterPro" id="IPR027417">
    <property type="entry name" value="P-loop_NTPase"/>
</dbReference>
<dbReference type="NCBIfam" id="TIGR00152">
    <property type="entry name" value="dephospho-CoA kinase"/>
    <property type="match status" value="1"/>
</dbReference>
<evidence type="ECO:0000256" key="2">
    <source>
        <dbReference type="ARBA" id="ARBA00022741"/>
    </source>
</evidence>
<dbReference type="EMBL" id="FNMZ01000003">
    <property type="protein sequence ID" value="SDX11268.1"/>
    <property type="molecule type" value="Genomic_DNA"/>
</dbReference>
<gene>
    <name evidence="5" type="primary">coaE</name>
    <name evidence="7" type="ORF">SAMN05444336_103337</name>
</gene>
<keyword evidence="2 5" id="KW-0547">Nucleotide-binding</keyword>
<dbReference type="RefSeq" id="WP_092681691.1">
    <property type="nucleotide sequence ID" value="NZ_FNMZ01000003.1"/>
</dbReference>
<dbReference type="GO" id="GO:0005737">
    <property type="term" value="C:cytoplasm"/>
    <property type="evidence" value="ECO:0007669"/>
    <property type="project" value="UniProtKB-SubCell"/>
</dbReference>
<organism evidence="7 8">
    <name type="scientific">Albimonas donghaensis</name>
    <dbReference type="NCBI Taxonomy" id="356660"/>
    <lineage>
        <taxon>Bacteria</taxon>
        <taxon>Pseudomonadati</taxon>
        <taxon>Pseudomonadota</taxon>
        <taxon>Alphaproteobacteria</taxon>
        <taxon>Rhodobacterales</taxon>
        <taxon>Paracoccaceae</taxon>
        <taxon>Albimonas</taxon>
    </lineage>
</organism>
<dbReference type="SUPFAM" id="SSF52540">
    <property type="entry name" value="P-loop containing nucleoside triphosphate hydrolases"/>
    <property type="match status" value="1"/>
</dbReference>
<evidence type="ECO:0000256" key="4">
    <source>
        <dbReference type="ARBA" id="ARBA00022993"/>
    </source>
</evidence>
<protein>
    <recommendedName>
        <fullName evidence="5 6">Dephospho-CoA kinase</fullName>
        <ecNumber evidence="5 6">2.7.1.24</ecNumber>
    </recommendedName>
    <alternativeName>
        <fullName evidence="5">Dephosphocoenzyme A kinase</fullName>
    </alternativeName>
</protein>
<comment type="pathway">
    <text evidence="5">Cofactor biosynthesis; coenzyme A biosynthesis; CoA from (R)-pantothenate: step 5/5.</text>
</comment>
<dbReference type="PANTHER" id="PTHR10695">
    <property type="entry name" value="DEPHOSPHO-COA KINASE-RELATED"/>
    <property type="match status" value="1"/>
</dbReference>
<evidence type="ECO:0000256" key="6">
    <source>
        <dbReference type="NCBIfam" id="TIGR00152"/>
    </source>
</evidence>
<dbReference type="EC" id="2.7.1.24" evidence="5 6"/>
<dbReference type="CDD" id="cd02022">
    <property type="entry name" value="DPCK"/>
    <property type="match status" value="1"/>
</dbReference>
<feature type="binding site" evidence="5">
    <location>
        <begin position="11"/>
        <end position="16"/>
    </location>
    <ligand>
        <name>ATP</name>
        <dbReference type="ChEBI" id="CHEBI:30616"/>
    </ligand>
</feature>
<dbReference type="PROSITE" id="PS51219">
    <property type="entry name" value="DPCK"/>
    <property type="match status" value="1"/>
</dbReference>
<keyword evidence="8" id="KW-1185">Reference proteome</keyword>
<comment type="subcellular location">
    <subcellularLocation>
        <location evidence="5">Cytoplasm</location>
    </subcellularLocation>
</comment>
<dbReference type="InterPro" id="IPR001977">
    <property type="entry name" value="Depp_CoAkinase"/>
</dbReference>
<keyword evidence="4 5" id="KW-0173">Coenzyme A biosynthesis</keyword>
<keyword evidence="3 5" id="KW-0067">ATP-binding</keyword>
<sequence>MILIGLTGSIGMGKSTTSAMFSEAGVPVWDADAAVARLYGPGGAAVEKIAALLPDCVTGEGVARAVDRAALRAAATSDPSVIPALEKIAHPLVGEDREAFIADAKARGCDMAVCDVPLLYETGGETRYDAVVVVSAPAEVQRERVMARPGMTEGTFRTILAKQTPDAEKRARADHVVDTSQGIEAARAQVQAIIAELRGTA</sequence>
<evidence type="ECO:0000313" key="7">
    <source>
        <dbReference type="EMBL" id="SDX11268.1"/>
    </source>
</evidence>
<name>A0A1H2Z2P1_9RHOB</name>
<keyword evidence="5" id="KW-0808">Transferase</keyword>
<comment type="catalytic activity">
    <reaction evidence="5">
        <text>3'-dephospho-CoA + ATP = ADP + CoA + H(+)</text>
        <dbReference type="Rhea" id="RHEA:18245"/>
        <dbReference type="ChEBI" id="CHEBI:15378"/>
        <dbReference type="ChEBI" id="CHEBI:30616"/>
        <dbReference type="ChEBI" id="CHEBI:57287"/>
        <dbReference type="ChEBI" id="CHEBI:57328"/>
        <dbReference type="ChEBI" id="CHEBI:456216"/>
        <dbReference type="EC" id="2.7.1.24"/>
    </reaction>
</comment>
<evidence type="ECO:0000256" key="5">
    <source>
        <dbReference type="HAMAP-Rule" id="MF_00376"/>
    </source>
</evidence>
<dbReference type="OrthoDB" id="9812943at2"/>
<keyword evidence="5 7" id="KW-0418">Kinase</keyword>
<dbReference type="GO" id="GO:0004140">
    <property type="term" value="F:dephospho-CoA kinase activity"/>
    <property type="evidence" value="ECO:0007669"/>
    <property type="project" value="UniProtKB-UniRule"/>
</dbReference>
<dbReference type="STRING" id="356660.SAMN05444336_103337"/>
<evidence type="ECO:0000313" key="8">
    <source>
        <dbReference type="Proteomes" id="UP000199118"/>
    </source>
</evidence>
<dbReference type="GO" id="GO:0015937">
    <property type="term" value="P:coenzyme A biosynthetic process"/>
    <property type="evidence" value="ECO:0007669"/>
    <property type="project" value="UniProtKB-UniRule"/>
</dbReference>
<comment type="similarity">
    <text evidence="1 5">Belongs to the CoaE family.</text>
</comment>
<dbReference type="UniPathway" id="UPA00241">
    <property type="reaction ID" value="UER00356"/>
</dbReference>